<proteinExistence type="evidence at transcript level"/>
<dbReference type="InterPro" id="IPR034087">
    <property type="entry name" value="C/VIF1"/>
</dbReference>
<dbReference type="AlphaFoldDB" id="I3SWH8"/>
<dbReference type="InterPro" id="IPR052421">
    <property type="entry name" value="PCW_Enzyme_Inhibitor"/>
</dbReference>
<keyword evidence="2" id="KW-1015">Disulfide bond</keyword>
<dbReference type="PANTHER" id="PTHR36710">
    <property type="entry name" value="PECTINESTERASE INHIBITOR-LIKE"/>
    <property type="match status" value="1"/>
</dbReference>
<protein>
    <recommendedName>
        <fullName evidence="4">Pectinesterase inhibitor domain-containing protein</fullName>
    </recommendedName>
</protein>
<dbReference type="SMART" id="SM00856">
    <property type="entry name" value="PMEI"/>
    <property type="match status" value="1"/>
</dbReference>
<evidence type="ECO:0000259" key="4">
    <source>
        <dbReference type="SMART" id="SM00856"/>
    </source>
</evidence>
<evidence type="ECO:0000256" key="2">
    <source>
        <dbReference type="ARBA" id="ARBA00023157"/>
    </source>
</evidence>
<dbReference type="SUPFAM" id="SSF101148">
    <property type="entry name" value="Plant invertase/pectin methylesterase inhibitor"/>
    <property type="match status" value="1"/>
</dbReference>
<dbReference type="GO" id="GO:0004857">
    <property type="term" value="F:enzyme inhibitor activity"/>
    <property type="evidence" value="ECO:0007669"/>
    <property type="project" value="InterPro"/>
</dbReference>
<evidence type="ECO:0000256" key="3">
    <source>
        <dbReference type="ARBA" id="ARBA00038471"/>
    </source>
</evidence>
<dbReference type="Pfam" id="PF04043">
    <property type="entry name" value="PMEI"/>
    <property type="match status" value="1"/>
</dbReference>
<evidence type="ECO:0000313" key="5">
    <source>
        <dbReference type="EMBL" id="AFK44620.1"/>
    </source>
</evidence>
<keyword evidence="1" id="KW-0732">Signal</keyword>
<accession>I3SWH8</accession>
<dbReference type="EMBL" id="BT144826">
    <property type="protein sequence ID" value="AFK44620.1"/>
    <property type="molecule type" value="mRNA"/>
</dbReference>
<dbReference type="FunFam" id="1.20.140.40:FF:000009">
    <property type="entry name" value="Invertase/pectin methylesterase inhibitor family protein"/>
    <property type="match status" value="1"/>
</dbReference>
<dbReference type="InterPro" id="IPR035513">
    <property type="entry name" value="Invertase/methylesterase_inhib"/>
</dbReference>
<dbReference type="InterPro" id="IPR006501">
    <property type="entry name" value="Pectinesterase_inhib_dom"/>
</dbReference>
<reference evidence="5" key="1">
    <citation type="submission" date="2012-05" db="EMBL/GenBank/DDBJ databases">
        <authorList>
            <person name="Krishnakumar V."/>
            <person name="Cheung F."/>
            <person name="Xiao Y."/>
            <person name="Chan A."/>
            <person name="Moskal W.A."/>
            <person name="Town C.D."/>
        </authorList>
    </citation>
    <scope>NUCLEOTIDE SEQUENCE</scope>
</reference>
<organism evidence="5">
    <name type="scientific">Lotus japonicus</name>
    <name type="common">Lotus corniculatus var. japonicus</name>
    <dbReference type="NCBI Taxonomy" id="34305"/>
    <lineage>
        <taxon>Eukaryota</taxon>
        <taxon>Viridiplantae</taxon>
        <taxon>Streptophyta</taxon>
        <taxon>Embryophyta</taxon>
        <taxon>Tracheophyta</taxon>
        <taxon>Spermatophyta</taxon>
        <taxon>Magnoliopsida</taxon>
        <taxon>eudicotyledons</taxon>
        <taxon>Gunneridae</taxon>
        <taxon>Pentapetalae</taxon>
        <taxon>rosids</taxon>
        <taxon>fabids</taxon>
        <taxon>Fabales</taxon>
        <taxon>Fabaceae</taxon>
        <taxon>Papilionoideae</taxon>
        <taxon>50 kb inversion clade</taxon>
        <taxon>NPAAA clade</taxon>
        <taxon>Hologalegina</taxon>
        <taxon>robinioid clade</taxon>
        <taxon>Loteae</taxon>
        <taxon>Lotus</taxon>
    </lineage>
</organism>
<dbReference type="PANTHER" id="PTHR36710:SF13">
    <property type="entry name" value="PUTATIVE-RELATED"/>
    <property type="match status" value="1"/>
</dbReference>
<evidence type="ECO:0000256" key="1">
    <source>
        <dbReference type="ARBA" id="ARBA00022729"/>
    </source>
</evidence>
<comment type="similarity">
    <text evidence="3">Belongs to the PMEI family.</text>
</comment>
<feature type="domain" description="Pectinesterase inhibitor" evidence="4">
    <location>
        <begin position="33"/>
        <end position="173"/>
    </location>
</feature>
<dbReference type="CDD" id="cd15796">
    <property type="entry name" value="CIF_like"/>
    <property type="match status" value="1"/>
</dbReference>
<dbReference type="NCBIfam" id="TIGR01614">
    <property type="entry name" value="PME_inhib"/>
    <property type="match status" value="1"/>
</dbReference>
<dbReference type="Gene3D" id="1.20.140.40">
    <property type="entry name" value="Invertase/pectin methylesterase inhibitor family protein"/>
    <property type="match status" value="1"/>
</dbReference>
<sequence>MENLKSLSLICNIFIVVATISMSIGHCRVLQPSDAQLVAKTCKNTPYPSACPQFLQADPRSSSADVTGLALIMVDVIQAKTNGVLNKISQLLKGGGDKPALNSCQGRYNAILKADIPQATQALKTGNPKFAEDGVADASVEANTCESGFSSGKSPLTSENNGMHIATEVARAIIRNLL</sequence>
<name>I3SWH8_LOTJA</name>